<accession>A0AAV8WM76</accession>
<evidence type="ECO:0000313" key="1">
    <source>
        <dbReference type="EMBL" id="KAJ8927360.1"/>
    </source>
</evidence>
<name>A0AAV8WM76_9CUCU</name>
<proteinExistence type="predicted"/>
<dbReference type="AlphaFoldDB" id="A0AAV8WM76"/>
<organism evidence="1 2">
    <name type="scientific">Rhamnusium bicolor</name>
    <dbReference type="NCBI Taxonomy" id="1586634"/>
    <lineage>
        <taxon>Eukaryota</taxon>
        <taxon>Metazoa</taxon>
        <taxon>Ecdysozoa</taxon>
        <taxon>Arthropoda</taxon>
        <taxon>Hexapoda</taxon>
        <taxon>Insecta</taxon>
        <taxon>Pterygota</taxon>
        <taxon>Neoptera</taxon>
        <taxon>Endopterygota</taxon>
        <taxon>Coleoptera</taxon>
        <taxon>Polyphaga</taxon>
        <taxon>Cucujiformia</taxon>
        <taxon>Chrysomeloidea</taxon>
        <taxon>Cerambycidae</taxon>
        <taxon>Lepturinae</taxon>
        <taxon>Rhagiini</taxon>
        <taxon>Rhamnusium</taxon>
    </lineage>
</organism>
<reference evidence="1" key="1">
    <citation type="journal article" date="2023" name="Insect Mol. Biol.">
        <title>Genome sequencing provides insights into the evolution of gene families encoding plant cell wall-degrading enzymes in longhorned beetles.</title>
        <authorList>
            <person name="Shin N.R."/>
            <person name="Okamura Y."/>
            <person name="Kirsch R."/>
            <person name="Pauchet Y."/>
        </authorList>
    </citation>
    <scope>NUCLEOTIDE SEQUENCE</scope>
    <source>
        <strain evidence="1">RBIC_L_NR</strain>
    </source>
</reference>
<protein>
    <recommendedName>
        <fullName evidence="3">Transposase</fullName>
    </recommendedName>
</protein>
<sequence length="63" mass="6861">MSISNISINLSSKNLAKYTNPSNKGAKFHNITKMVMAAVYACVQSDVIKATKATCLKEKNLLN</sequence>
<dbReference type="EMBL" id="JANEYF010005663">
    <property type="protein sequence ID" value="KAJ8927360.1"/>
    <property type="molecule type" value="Genomic_DNA"/>
</dbReference>
<gene>
    <name evidence="1" type="ORF">NQ314_020135</name>
</gene>
<dbReference type="Proteomes" id="UP001162156">
    <property type="component" value="Unassembled WGS sequence"/>
</dbReference>
<evidence type="ECO:0000313" key="2">
    <source>
        <dbReference type="Proteomes" id="UP001162156"/>
    </source>
</evidence>
<comment type="caution">
    <text evidence="1">The sequence shown here is derived from an EMBL/GenBank/DDBJ whole genome shotgun (WGS) entry which is preliminary data.</text>
</comment>
<keyword evidence="2" id="KW-1185">Reference proteome</keyword>
<evidence type="ECO:0008006" key="3">
    <source>
        <dbReference type="Google" id="ProtNLM"/>
    </source>
</evidence>